<accession>A0A1T4K1I6</accession>
<feature type="transmembrane region" description="Helical" evidence="7">
    <location>
        <begin position="23"/>
        <end position="43"/>
    </location>
</feature>
<keyword evidence="4 7" id="KW-0812">Transmembrane</keyword>
<dbReference type="RefSeq" id="WP_218190926.1">
    <property type="nucleotide sequence ID" value="NZ_FUWJ01000001.1"/>
</dbReference>
<evidence type="ECO:0000259" key="8">
    <source>
        <dbReference type="PROSITE" id="PS50850"/>
    </source>
</evidence>
<proteinExistence type="inferred from homology"/>
<evidence type="ECO:0000313" key="10">
    <source>
        <dbReference type="Proteomes" id="UP000190092"/>
    </source>
</evidence>
<dbReference type="PROSITE" id="PS50850">
    <property type="entry name" value="MFS"/>
    <property type="match status" value="1"/>
</dbReference>
<feature type="transmembrane region" description="Helical" evidence="7">
    <location>
        <begin position="429"/>
        <end position="449"/>
    </location>
</feature>
<dbReference type="PROSITE" id="PS00217">
    <property type="entry name" value="SUGAR_TRANSPORT_2"/>
    <property type="match status" value="1"/>
</dbReference>
<feature type="transmembrane region" description="Helical" evidence="7">
    <location>
        <begin position="191"/>
        <end position="209"/>
    </location>
</feature>
<evidence type="ECO:0000256" key="5">
    <source>
        <dbReference type="ARBA" id="ARBA00022989"/>
    </source>
</evidence>
<evidence type="ECO:0000256" key="7">
    <source>
        <dbReference type="SAM" id="Phobius"/>
    </source>
</evidence>
<protein>
    <submittedName>
        <fullName evidence="9">MFS transporter, putative metabolite:H+ symporter</fullName>
    </submittedName>
</protein>
<organism evidence="9 10">
    <name type="scientific">Enhydrobacter aerosaccus</name>
    <dbReference type="NCBI Taxonomy" id="225324"/>
    <lineage>
        <taxon>Bacteria</taxon>
        <taxon>Pseudomonadati</taxon>
        <taxon>Pseudomonadota</taxon>
        <taxon>Alphaproteobacteria</taxon>
        <taxon>Hyphomicrobiales</taxon>
        <taxon>Enhydrobacter</taxon>
    </lineage>
</organism>
<dbReference type="InterPro" id="IPR020846">
    <property type="entry name" value="MFS_dom"/>
</dbReference>
<feature type="transmembrane region" description="Helical" evidence="7">
    <location>
        <begin position="130"/>
        <end position="148"/>
    </location>
</feature>
<reference evidence="10" key="1">
    <citation type="submission" date="2017-02" db="EMBL/GenBank/DDBJ databases">
        <authorList>
            <person name="Varghese N."/>
            <person name="Submissions S."/>
        </authorList>
    </citation>
    <scope>NUCLEOTIDE SEQUENCE [LARGE SCALE GENOMIC DNA]</scope>
    <source>
        <strain evidence="10">ATCC 27094</strain>
    </source>
</reference>
<gene>
    <name evidence="9" type="ORF">SAMN02745126_00650</name>
</gene>
<comment type="similarity">
    <text evidence="2">Belongs to the major facilitator superfamily. Sugar transporter (TC 2.A.1.1) family.</text>
</comment>
<dbReference type="InterPro" id="IPR005829">
    <property type="entry name" value="Sugar_transporter_CS"/>
</dbReference>
<dbReference type="GO" id="GO:0016020">
    <property type="term" value="C:membrane"/>
    <property type="evidence" value="ECO:0007669"/>
    <property type="project" value="UniProtKB-SubCell"/>
</dbReference>
<dbReference type="STRING" id="225324.SAMN02745126_00650"/>
<feature type="transmembrane region" description="Helical" evidence="7">
    <location>
        <begin position="313"/>
        <end position="334"/>
    </location>
</feature>
<evidence type="ECO:0000256" key="4">
    <source>
        <dbReference type="ARBA" id="ARBA00022692"/>
    </source>
</evidence>
<dbReference type="EMBL" id="FUWJ01000001">
    <property type="protein sequence ID" value="SJZ36243.1"/>
    <property type="molecule type" value="Genomic_DNA"/>
</dbReference>
<feature type="domain" description="Major facilitator superfamily (MFS) profile" evidence="8">
    <location>
        <begin position="27"/>
        <end position="454"/>
    </location>
</feature>
<dbReference type="Gene3D" id="1.20.1250.20">
    <property type="entry name" value="MFS general substrate transporter like domains"/>
    <property type="match status" value="1"/>
</dbReference>
<keyword evidence="5 7" id="KW-1133">Transmembrane helix</keyword>
<feature type="transmembrane region" description="Helical" evidence="7">
    <location>
        <begin position="101"/>
        <end position="118"/>
    </location>
</feature>
<feature type="transmembrane region" description="Helical" evidence="7">
    <location>
        <begin position="72"/>
        <end position="89"/>
    </location>
</feature>
<dbReference type="InterPro" id="IPR005828">
    <property type="entry name" value="MFS_sugar_transport-like"/>
</dbReference>
<dbReference type="CDD" id="cd17316">
    <property type="entry name" value="MFS_SV2_like"/>
    <property type="match status" value="1"/>
</dbReference>
<feature type="transmembrane region" description="Helical" evidence="7">
    <location>
        <begin position="275"/>
        <end position="293"/>
    </location>
</feature>
<dbReference type="AlphaFoldDB" id="A0A1T4K1I6"/>
<dbReference type="InterPro" id="IPR036259">
    <property type="entry name" value="MFS_trans_sf"/>
</dbReference>
<feature type="transmembrane region" description="Helical" evidence="7">
    <location>
        <begin position="365"/>
        <end position="382"/>
    </location>
</feature>
<dbReference type="PANTHER" id="PTHR23511">
    <property type="entry name" value="SYNAPTIC VESICLE GLYCOPROTEIN 2"/>
    <property type="match status" value="1"/>
</dbReference>
<dbReference type="SUPFAM" id="SSF103473">
    <property type="entry name" value="MFS general substrate transporter"/>
    <property type="match status" value="1"/>
</dbReference>
<sequence length="481" mass="52942">METSCEQAESISARIDRLPECRAVWAFPIVASFAGIFEVYDLYETAYLPLGLAHDGIFTGGHSGLLGITDQATFAAATFFGMFLGSLIFSSVSDRFGRRPIFLWALVGYSVASLAMAGQTTAIGVNLCRLLAGVGLGVELVTIDTYLVEIVPKTFRGKVFAIFHFVAYLGIPLLALLAYFLIPISPFGVSGWRWIAVIGGSGAMVVWWLRRKLPESPRWLAQQGRIAEAEALLTALERRVEAELRRPLSIPLPTAFVPPRDGAFTDIFRPPLMRFTIMLLVFNFFQTIGFFGFTNWLPTLLAAQGHSVTKSLLYSLAVAVSFPIWPLLWSFTVADRFERKWLIVFSSGVTAGLGLLFSILTSGPLLVACGVLIAGANTLLSFSYHPYQAELYPTHIRARAVGFVYSFSRLSTVLTSYLIAFFLTNTGPTGVFVFISISMLLVMLSIGLFGPRTRGRALEEIEQSRRNGQAVYAACRDSEKR</sequence>
<dbReference type="Pfam" id="PF00083">
    <property type="entry name" value="Sugar_tr"/>
    <property type="match status" value="1"/>
</dbReference>
<dbReference type="GO" id="GO:0022857">
    <property type="term" value="F:transmembrane transporter activity"/>
    <property type="evidence" value="ECO:0007669"/>
    <property type="project" value="InterPro"/>
</dbReference>
<comment type="subcellular location">
    <subcellularLocation>
        <location evidence="1">Membrane</location>
        <topology evidence="1">Multi-pass membrane protein</topology>
    </subcellularLocation>
</comment>
<evidence type="ECO:0000256" key="2">
    <source>
        <dbReference type="ARBA" id="ARBA00010992"/>
    </source>
</evidence>
<evidence type="ECO:0000256" key="1">
    <source>
        <dbReference type="ARBA" id="ARBA00004141"/>
    </source>
</evidence>
<name>A0A1T4K1I6_9HYPH</name>
<dbReference type="Proteomes" id="UP000190092">
    <property type="component" value="Unassembled WGS sequence"/>
</dbReference>
<feature type="transmembrane region" description="Helical" evidence="7">
    <location>
        <begin position="403"/>
        <end position="423"/>
    </location>
</feature>
<keyword evidence="3" id="KW-0813">Transport</keyword>
<evidence type="ECO:0000256" key="3">
    <source>
        <dbReference type="ARBA" id="ARBA00022448"/>
    </source>
</evidence>
<evidence type="ECO:0000313" key="9">
    <source>
        <dbReference type="EMBL" id="SJZ36243.1"/>
    </source>
</evidence>
<evidence type="ECO:0000256" key="6">
    <source>
        <dbReference type="ARBA" id="ARBA00023136"/>
    </source>
</evidence>
<keyword evidence="6 7" id="KW-0472">Membrane</keyword>
<keyword evidence="10" id="KW-1185">Reference proteome</keyword>
<feature type="transmembrane region" description="Helical" evidence="7">
    <location>
        <begin position="341"/>
        <end position="359"/>
    </location>
</feature>
<feature type="transmembrane region" description="Helical" evidence="7">
    <location>
        <begin position="160"/>
        <end position="185"/>
    </location>
</feature>